<dbReference type="eggNOG" id="COG4796">
    <property type="taxonomic scope" value="Bacteria"/>
</dbReference>
<sequence>MRHSSPIKGCSPRLFYPKSWVVLSILLAILMFGAGQSFAAPADVVSGDKIPMISDVKCGQGGSDLAVLELIGNMVPAPSKTQQGKDGLEMFFPASLEPSLRNVVFEYPLVNFVSFRPDEGGVWMAVGSSKPVKVQSVYGAGTSRLVVSLVSNPELSPVKGPKNPPTVVPRLSSGKDPIALSVPVDLALRDVELKDVFRMLGEFSGYNIICDPTVPSSPVTLTVKRVPMKEVFAYLMRTYDITYAVMGKTILVGKADALAKSLGQEKTKAFEISYGDIKQISGQVQTLFDITKPIVVDERLRLLYVTGRPEQLEAVAKFLSQADHPGKQVMLQARIVEVKDDGMKELESVINAVYRYWWFSFNSKGGVVGYSRVNEASIYKNDSNRVTKPGAADISAIAESGNISMIDAGIRALETADKGKALASPSVVVADGKEAKIALTENVKYISARDQAGNPTYSEEKVGPSMEFLPVVGRDGFITIKMTLKTGEITKYIKGGLGEQVPQTSTREVTSYVRVRDGEPFVVGGLFRNSDKYSEYKIPVLGDIPLLGELFKSRSRTKERGEVAMIVIPHILDVPTSPVKASDVNTLQ</sequence>
<feature type="chain" id="PRO_5003540972" evidence="6">
    <location>
        <begin position="40"/>
        <end position="588"/>
    </location>
</feature>
<evidence type="ECO:0000259" key="7">
    <source>
        <dbReference type="Pfam" id="PF00263"/>
    </source>
</evidence>
<dbReference type="InterPro" id="IPR004846">
    <property type="entry name" value="T2SS/T3SS_dom"/>
</dbReference>
<evidence type="ECO:0000256" key="6">
    <source>
        <dbReference type="SAM" id="SignalP"/>
    </source>
</evidence>
<organism evidence="9 10">
    <name type="scientific">Thermanaerovibrio velox DSM 12556</name>
    <dbReference type="NCBI Taxonomy" id="926567"/>
    <lineage>
        <taxon>Bacteria</taxon>
        <taxon>Thermotogati</taxon>
        <taxon>Synergistota</taxon>
        <taxon>Synergistia</taxon>
        <taxon>Synergistales</taxon>
        <taxon>Synergistaceae</taxon>
        <taxon>Thermanaerovibrio</taxon>
    </lineage>
</organism>
<dbReference type="Pfam" id="PF03958">
    <property type="entry name" value="Secretin_N"/>
    <property type="match status" value="1"/>
</dbReference>
<keyword evidence="3" id="KW-0472">Membrane</keyword>
<accession>H0URG6</accession>
<evidence type="ECO:0000256" key="5">
    <source>
        <dbReference type="RuleBase" id="RU004004"/>
    </source>
</evidence>
<dbReference type="GO" id="GO:0009279">
    <property type="term" value="C:cell outer membrane"/>
    <property type="evidence" value="ECO:0007669"/>
    <property type="project" value="UniProtKB-SubCell"/>
</dbReference>
<evidence type="ECO:0000259" key="8">
    <source>
        <dbReference type="Pfam" id="PF03958"/>
    </source>
</evidence>
<comment type="similarity">
    <text evidence="4">Belongs to the bacterial secretin family.</text>
</comment>
<dbReference type="PANTHER" id="PTHR30332">
    <property type="entry name" value="PROBABLE GENERAL SECRETION PATHWAY PROTEIN D"/>
    <property type="match status" value="1"/>
</dbReference>
<gene>
    <name evidence="9" type="ORF">TheveDRAFT_0755</name>
</gene>
<evidence type="ECO:0000313" key="9">
    <source>
        <dbReference type="EMBL" id="EHM09905.1"/>
    </source>
</evidence>
<feature type="domain" description="Type II/III secretion system secretin-like" evidence="7">
    <location>
        <begin position="412"/>
        <end position="572"/>
    </location>
</feature>
<dbReference type="GO" id="GO:0015627">
    <property type="term" value="C:type II protein secretion system complex"/>
    <property type="evidence" value="ECO:0007669"/>
    <property type="project" value="TreeGrafter"/>
</dbReference>
<dbReference type="Proteomes" id="UP000005730">
    <property type="component" value="Chromosome"/>
</dbReference>
<protein>
    <submittedName>
        <fullName evidence="9">Type II secretory pathway, component HofQ</fullName>
    </submittedName>
</protein>
<keyword evidence="5" id="KW-0813">Transport</keyword>
<comment type="subcellular location">
    <subcellularLocation>
        <location evidence="5">Cell outer membrane</location>
    </subcellularLocation>
    <subcellularLocation>
        <location evidence="1">Membrane</location>
    </subcellularLocation>
</comment>
<evidence type="ECO:0000256" key="4">
    <source>
        <dbReference type="RuleBase" id="RU004003"/>
    </source>
</evidence>
<evidence type="ECO:0000256" key="1">
    <source>
        <dbReference type="ARBA" id="ARBA00004370"/>
    </source>
</evidence>
<feature type="domain" description="NolW-like" evidence="8">
    <location>
        <begin position="267"/>
        <end position="328"/>
    </location>
</feature>
<dbReference type="STRING" id="926567.TheveDRAFT_0755"/>
<dbReference type="InterPro" id="IPR038591">
    <property type="entry name" value="NolW-like_sf"/>
</dbReference>
<dbReference type="PANTHER" id="PTHR30332:SF24">
    <property type="entry name" value="SECRETIN GSPD-RELATED"/>
    <property type="match status" value="1"/>
</dbReference>
<dbReference type="OrthoDB" id="9779724at2"/>
<dbReference type="Gene3D" id="3.30.1370.120">
    <property type="match status" value="1"/>
</dbReference>
<dbReference type="HOGENOM" id="CLU_456846_0_0_0"/>
<keyword evidence="2 6" id="KW-0732">Signal</keyword>
<keyword evidence="10" id="KW-1185">Reference proteome</keyword>
<dbReference type="PRINTS" id="PR00811">
    <property type="entry name" value="BCTERIALGSPD"/>
</dbReference>
<dbReference type="Pfam" id="PF00263">
    <property type="entry name" value="Secretin"/>
    <property type="match status" value="1"/>
</dbReference>
<dbReference type="EMBL" id="CM001377">
    <property type="protein sequence ID" value="EHM09905.1"/>
    <property type="molecule type" value="Genomic_DNA"/>
</dbReference>
<dbReference type="InterPro" id="IPR050810">
    <property type="entry name" value="Bact_Secretion_Sys_Channel"/>
</dbReference>
<dbReference type="InterPro" id="IPR005644">
    <property type="entry name" value="NolW-like"/>
</dbReference>
<proteinExistence type="inferred from homology"/>
<dbReference type="InterPro" id="IPR001775">
    <property type="entry name" value="GspD/PilQ"/>
</dbReference>
<dbReference type="GO" id="GO:0009306">
    <property type="term" value="P:protein secretion"/>
    <property type="evidence" value="ECO:0007669"/>
    <property type="project" value="InterPro"/>
</dbReference>
<dbReference type="AlphaFoldDB" id="H0URG6"/>
<evidence type="ECO:0000313" key="10">
    <source>
        <dbReference type="Proteomes" id="UP000005730"/>
    </source>
</evidence>
<feature type="signal peptide" evidence="6">
    <location>
        <begin position="1"/>
        <end position="39"/>
    </location>
</feature>
<name>H0URG6_9BACT</name>
<evidence type="ECO:0000256" key="3">
    <source>
        <dbReference type="ARBA" id="ARBA00023136"/>
    </source>
</evidence>
<evidence type="ECO:0000256" key="2">
    <source>
        <dbReference type="ARBA" id="ARBA00022729"/>
    </source>
</evidence>
<reference evidence="9 10" key="1">
    <citation type="submission" date="2011-10" db="EMBL/GenBank/DDBJ databases">
        <title>The Noncontiguous Finished genome of Thermanaerovibrio velox DSM 12556.</title>
        <authorList>
            <consortium name="US DOE Joint Genome Institute (JGI-PGF)"/>
            <person name="Lucas S."/>
            <person name="Copeland A."/>
            <person name="Lapidus A."/>
            <person name="Glavina del Rio T."/>
            <person name="Dalin E."/>
            <person name="Tice H."/>
            <person name="Bruce D."/>
            <person name="Goodwin L."/>
            <person name="Pitluck S."/>
            <person name="Peters L."/>
            <person name="Mikhailova N."/>
            <person name="Teshima H."/>
            <person name="Kyrpides N."/>
            <person name="Mavromatis K."/>
            <person name="Ivanova N."/>
            <person name="Markowitz V."/>
            <person name="Cheng J.-F."/>
            <person name="Hugenholtz P."/>
            <person name="Woyke T."/>
            <person name="Wu D."/>
            <person name="Spring S."/>
            <person name="Brambilla E.-M."/>
            <person name="Klenk H.-P."/>
            <person name="Eisen J.A."/>
        </authorList>
    </citation>
    <scope>NUCLEOTIDE SEQUENCE [LARGE SCALE GENOMIC DNA]</scope>
    <source>
        <strain evidence="9 10">DSM 12556</strain>
    </source>
</reference>